<keyword evidence="1" id="KW-0472">Membrane</keyword>
<keyword evidence="3" id="KW-1185">Reference proteome</keyword>
<dbReference type="EMBL" id="KB206644">
    <property type="protein sequence ID" value="ELP89359.1"/>
    <property type="molecule type" value="Genomic_DNA"/>
</dbReference>
<protein>
    <submittedName>
        <fullName evidence="2">Uncharacterized protein</fullName>
    </submittedName>
</protein>
<dbReference type="AlphaFoldDB" id="A0A0A1UB05"/>
<keyword evidence="1" id="KW-1133">Transmembrane helix</keyword>
<dbReference type="RefSeq" id="XP_004256130.1">
    <property type="nucleotide sequence ID" value="XM_004256082.1"/>
</dbReference>
<evidence type="ECO:0000313" key="2">
    <source>
        <dbReference type="EMBL" id="ELP89359.1"/>
    </source>
</evidence>
<gene>
    <name evidence="2" type="ORF">EIN_233300</name>
</gene>
<evidence type="ECO:0000256" key="1">
    <source>
        <dbReference type="SAM" id="Phobius"/>
    </source>
</evidence>
<dbReference type="GeneID" id="14888343"/>
<dbReference type="Proteomes" id="UP000014680">
    <property type="component" value="Unassembled WGS sequence"/>
</dbReference>
<organism evidence="2 3">
    <name type="scientific">Entamoeba invadens IP1</name>
    <dbReference type="NCBI Taxonomy" id="370355"/>
    <lineage>
        <taxon>Eukaryota</taxon>
        <taxon>Amoebozoa</taxon>
        <taxon>Evosea</taxon>
        <taxon>Archamoebae</taxon>
        <taxon>Mastigamoebida</taxon>
        <taxon>Entamoebidae</taxon>
        <taxon>Entamoeba</taxon>
    </lineage>
</organism>
<name>A0A0A1UB05_ENTIV</name>
<evidence type="ECO:0000313" key="3">
    <source>
        <dbReference type="Proteomes" id="UP000014680"/>
    </source>
</evidence>
<keyword evidence="1" id="KW-0812">Transmembrane</keyword>
<sequence length="110" mass="12535">MSYRDSKNIDFDFADCYFENFTVNKQKVDLYKGNACIGLKIGFVKQSMEIEIANEDDKKRTQIVLLSTGVAVLGVLFIVAVIIIGVLFTLFVLSRRKQKKLNYNDLSNTK</sequence>
<proteinExistence type="predicted"/>
<reference evidence="2 3" key="1">
    <citation type="submission" date="2012-10" db="EMBL/GenBank/DDBJ databases">
        <authorList>
            <person name="Zafar N."/>
            <person name="Inman J."/>
            <person name="Hall N."/>
            <person name="Lorenzi H."/>
            <person name="Caler E."/>
        </authorList>
    </citation>
    <scope>NUCLEOTIDE SEQUENCE [LARGE SCALE GENOMIC DNA]</scope>
    <source>
        <strain evidence="2 3">IP1</strain>
    </source>
</reference>
<dbReference type="KEGG" id="eiv:EIN_233300"/>
<accession>A0A0A1UB05</accession>
<feature type="transmembrane region" description="Helical" evidence="1">
    <location>
        <begin position="63"/>
        <end position="93"/>
    </location>
</feature>
<dbReference type="VEuPathDB" id="AmoebaDB:EIN_233300"/>